<accession>A0ABR2QFR6</accession>
<reference evidence="1 2" key="1">
    <citation type="journal article" date="2024" name="G3 (Bethesda)">
        <title>Genome assembly of Hibiscus sabdariffa L. provides insights into metabolisms of medicinal natural products.</title>
        <authorList>
            <person name="Kim T."/>
        </authorList>
    </citation>
    <scope>NUCLEOTIDE SEQUENCE [LARGE SCALE GENOMIC DNA]</scope>
    <source>
        <strain evidence="1">TK-2024</strain>
        <tissue evidence="1">Old leaves</tissue>
    </source>
</reference>
<name>A0ABR2QFR6_9ROSI</name>
<organism evidence="1 2">
    <name type="scientific">Hibiscus sabdariffa</name>
    <name type="common">roselle</name>
    <dbReference type="NCBI Taxonomy" id="183260"/>
    <lineage>
        <taxon>Eukaryota</taxon>
        <taxon>Viridiplantae</taxon>
        <taxon>Streptophyta</taxon>
        <taxon>Embryophyta</taxon>
        <taxon>Tracheophyta</taxon>
        <taxon>Spermatophyta</taxon>
        <taxon>Magnoliopsida</taxon>
        <taxon>eudicotyledons</taxon>
        <taxon>Gunneridae</taxon>
        <taxon>Pentapetalae</taxon>
        <taxon>rosids</taxon>
        <taxon>malvids</taxon>
        <taxon>Malvales</taxon>
        <taxon>Malvaceae</taxon>
        <taxon>Malvoideae</taxon>
        <taxon>Hibiscus</taxon>
    </lineage>
</organism>
<sequence>MASFLSIKRQPIPGQKPIKLPLRHVQVLLQGVPKRHPKEAISISSSILKSHFQAISMAADTSSRVHVAACTLQGITRTDDGNQRSHEWLTTTPDGESVRLVPSFA</sequence>
<protein>
    <submittedName>
        <fullName evidence="1">Uncharacterized protein</fullName>
    </submittedName>
</protein>
<evidence type="ECO:0000313" key="1">
    <source>
        <dbReference type="EMBL" id="KAK8999530.1"/>
    </source>
</evidence>
<proteinExistence type="predicted"/>
<comment type="caution">
    <text evidence="1">The sequence shown here is derived from an EMBL/GenBank/DDBJ whole genome shotgun (WGS) entry which is preliminary data.</text>
</comment>
<dbReference type="Proteomes" id="UP001396334">
    <property type="component" value="Unassembled WGS sequence"/>
</dbReference>
<dbReference type="EMBL" id="JBBPBN010000040">
    <property type="protein sequence ID" value="KAK8999530.1"/>
    <property type="molecule type" value="Genomic_DNA"/>
</dbReference>
<evidence type="ECO:0000313" key="2">
    <source>
        <dbReference type="Proteomes" id="UP001396334"/>
    </source>
</evidence>
<gene>
    <name evidence="1" type="ORF">V6N11_070691</name>
</gene>
<keyword evidence="2" id="KW-1185">Reference proteome</keyword>